<dbReference type="UniPathway" id="UPA00109">
    <property type="reaction ID" value="UER00189"/>
</dbReference>
<comment type="catalytic activity">
    <reaction evidence="1">
        <text>dihydroxyacetone phosphate = methylglyoxal + phosphate</text>
        <dbReference type="Rhea" id="RHEA:17937"/>
        <dbReference type="ChEBI" id="CHEBI:17158"/>
        <dbReference type="ChEBI" id="CHEBI:43474"/>
        <dbReference type="ChEBI" id="CHEBI:57642"/>
        <dbReference type="EC" id="4.2.3.3"/>
    </reaction>
</comment>
<dbReference type="PANTHER" id="PTHR21139:SF19">
    <property type="entry name" value="TRIOSEPHOSPHATE ISOMERASE B"/>
    <property type="match status" value="1"/>
</dbReference>
<dbReference type="UniPathway" id="UPA00138"/>
<evidence type="ECO:0000256" key="5">
    <source>
        <dbReference type="ARBA" id="ARBA00011738"/>
    </source>
</evidence>
<dbReference type="GO" id="GO:0006094">
    <property type="term" value="P:gluconeogenesis"/>
    <property type="evidence" value="ECO:0007669"/>
    <property type="project" value="UniProtKB-UniPathway"/>
</dbReference>
<comment type="pathway">
    <text evidence="7">Carbohydrate biosynthesis; gluconeogenesis.</text>
</comment>
<evidence type="ECO:0000256" key="1">
    <source>
        <dbReference type="ARBA" id="ARBA00000726"/>
    </source>
</evidence>
<name>A0A669AZS3_ORENI</name>
<organism evidence="8 9">
    <name type="scientific">Oreochromis niloticus</name>
    <name type="common">Nile tilapia</name>
    <name type="synonym">Tilapia nilotica</name>
    <dbReference type="NCBI Taxonomy" id="8128"/>
    <lineage>
        <taxon>Eukaryota</taxon>
        <taxon>Metazoa</taxon>
        <taxon>Chordata</taxon>
        <taxon>Craniata</taxon>
        <taxon>Vertebrata</taxon>
        <taxon>Euteleostomi</taxon>
        <taxon>Actinopterygii</taxon>
        <taxon>Neopterygii</taxon>
        <taxon>Teleostei</taxon>
        <taxon>Neoteleostei</taxon>
        <taxon>Acanthomorphata</taxon>
        <taxon>Ovalentaria</taxon>
        <taxon>Cichlomorphae</taxon>
        <taxon>Cichliformes</taxon>
        <taxon>Cichlidae</taxon>
        <taxon>African cichlids</taxon>
        <taxon>Pseudocrenilabrinae</taxon>
        <taxon>Oreochromini</taxon>
        <taxon>Oreochromis</taxon>
    </lineage>
</organism>
<reference evidence="9" key="1">
    <citation type="submission" date="2012-01" db="EMBL/GenBank/DDBJ databases">
        <title>The Genome Sequence of Oreochromis niloticus (Nile Tilapia).</title>
        <authorList>
            <consortium name="Broad Institute Genome Assembly Team"/>
            <consortium name="Broad Institute Sequencing Platform"/>
            <person name="Di Palma F."/>
            <person name="Johnson J."/>
            <person name="Lander E.S."/>
            <person name="Lindblad-Toh K."/>
        </authorList>
    </citation>
    <scope>NUCLEOTIDE SEQUENCE [LARGE SCALE GENOMIC DNA]</scope>
</reference>
<reference evidence="8" key="2">
    <citation type="submission" date="2025-08" db="UniProtKB">
        <authorList>
            <consortium name="Ensembl"/>
        </authorList>
    </citation>
    <scope>IDENTIFICATION</scope>
</reference>
<evidence type="ECO:0000256" key="6">
    <source>
        <dbReference type="ARBA" id="ARBA00023235"/>
    </source>
</evidence>
<comment type="catalytic activity">
    <reaction evidence="7">
        <text>D-glyceraldehyde 3-phosphate = dihydroxyacetone phosphate</text>
        <dbReference type="Rhea" id="RHEA:18585"/>
        <dbReference type="ChEBI" id="CHEBI:57642"/>
        <dbReference type="ChEBI" id="CHEBI:59776"/>
        <dbReference type="EC" id="5.3.1.1"/>
    </reaction>
</comment>
<gene>
    <name evidence="8" type="primary">TPI1</name>
    <name evidence="8" type="synonym">LOC100690935</name>
</gene>
<dbReference type="InterPro" id="IPR000652">
    <property type="entry name" value="Triosephosphate_isomerase"/>
</dbReference>
<accession>A0A669AZS3</accession>
<dbReference type="GeneTree" id="ENSGT00390000013354"/>
<protein>
    <recommendedName>
        <fullName evidence="7">Triosephosphate isomerase</fullName>
        <ecNumber evidence="7">5.3.1.1</ecNumber>
    </recommendedName>
</protein>
<comment type="pathway">
    <text evidence="7">Carbohydrate degradation; glycolysis; D-glyceraldehyde 3-phosphate from glycerone phosphate: step 1/1.</text>
</comment>
<dbReference type="PROSITE" id="PS51440">
    <property type="entry name" value="TIM_2"/>
    <property type="match status" value="1"/>
</dbReference>
<evidence type="ECO:0000256" key="7">
    <source>
        <dbReference type="RuleBase" id="RU363013"/>
    </source>
</evidence>
<dbReference type="Pfam" id="PF00121">
    <property type="entry name" value="TIM"/>
    <property type="match status" value="2"/>
</dbReference>
<comment type="similarity">
    <text evidence="4 7">Belongs to the triosephosphate isomerase family.</text>
</comment>
<evidence type="ECO:0000256" key="4">
    <source>
        <dbReference type="ARBA" id="ARBA00007422"/>
    </source>
</evidence>
<dbReference type="Proteomes" id="UP000005207">
    <property type="component" value="Linkage group LG11"/>
</dbReference>
<comment type="function">
    <text evidence="3">It is also responsible for the non-negligible production of methylglyoxal a reactive cytotoxic side-product that modifies and can alter proteins, DNA and lipids.</text>
</comment>
<keyword evidence="6 7" id="KW-0413">Isomerase</keyword>
<dbReference type="GO" id="GO:0046166">
    <property type="term" value="P:glyceraldehyde-3-phosphate biosynthetic process"/>
    <property type="evidence" value="ECO:0007669"/>
    <property type="project" value="TreeGrafter"/>
</dbReference>
<proteinExistence type="inferred from homology"/>
<dbReference type="AlphaFoldDB" id="A0A669AZS3"/>
<dbReference type="EC" id="5.3.1.1" evidence="7"/>
<dbReference type="GO" id="GO:0008929">
    <property type="term" value="F:methylglyoxal synthase activity"/>
    <property type="evidence" value="ECO:0007669"/>
    <property type="project" value="UniProtKB-EC"/>
</dbReference>
<dbReference type="InterPro" id="IPR035990">
    <property type="entry name" value="TIM_sf"/>
</dbReference>
<keyword evidence="7" id="KW-0324">Glycolysis</keyword>
<dbReference type="SUPFAM" id="SSF51351">
    <property type="entry name" value="Triosephosphate isomerase (TIM)"/>
    <property type="match status" value="1"/>
</dbReference>
<sequence>MTRKFFVGGNWKMNGDKKSLGELIQTMNGAKVDPNVEVVCGAPSIYLDFVRSKLDPKFGVAAQNCYKVPKGAFTGEISPAMIKDCGVNWVILGHSERRHVFGESDELIGQKTAHALENGLGVIACIGEKLDEREGGITEKVVFAQTKVIAGTQLTGFMPPATQCHLQLCEDHLRRSVLCWVAHRFFSSGSVTGGTCKELASQKDVDGFLVGGASLKPEFIDIINAKA</sequence>
<dbReference type="GO" id="GO:0005829">
    <property type="term" value="C:cytosol"/>
    <property type="evidence" value="ECO:0007669"/>
    <property type="project" value="TreeGrafter"/>
</dbReference>
<evidence type="ECO:0000256" key="2">
    <source>
        <dbReference type="ARBA" id="ARBA00002041"/>
    </source>
</evidence>
<dbReference type="PANTHER" id="PTHR21139">
    <property type="entry name" value="TRIOSEPHOSPHATE ISOMERASE"/>
    <property type="match status" value="1"/>
</dbReference>
<comment type="function">
    <text evidence="2">Triosephosphate isomerase is an extremely efficient metabolic enzyme that catalyzes the interconversion between dihydroxyacetone phosphate (DHAP) and D-glyceraldehyde-3-phosphate (G3P) in glycolysis and gluconeogenesis.</text>
</comment>
<dbReference type="InterPro" id="IPR013785">
    <property type="entry name" value="Aldolase_TIM"/>
</dbReference>
<dbReference type="Ensembl" id="ENSONIT00000087721.1">
    <property type="protein sequence ID" value="ENSONIP00000028649.1"/>
    <property type="gene ID" value="ENSONIG00000012975.2"/>
</dbReference>
<evidence type="ECO:0000256" key="3">
    <source>
        <dbReference type="ARBA" id="ARBA00004104"/>
    </source>
</evidence>
<dbReference type="GO" id="GO:0006096">
    <property type="term" value="P:glycolytic process"/>
    <property type="evidence" value="ECO:0007669"/>
    <property type="project" value="UniProtKB-UniPathway"/>
</dbReference>
<keyword evidence="9" id="KW-1185">Reference proteome</keyword>
<evidence type="ECO:0000313" key="9">
    <source>
        <dbReference type="Proteomes" id="UP000005207"/>
    </source>
</evidence>
<keyword evidence="7" id="KW-0312">Gluconeogenesis</keyword>
<dbReference type="CDD" id="cd00311">
    <property type="entry name" value="TIM"/>
    <property type="match status" value="1"/>
</dbReference>
<evidence type="ECO:0000313" key="8">
    <source>
        <dbReference type="Ensembl" id="ENSONIP00000028649.1"/>
    </source>
</evidence>
<dbReference type="GO" id="GO:0004807">
    <property type="term" value="F:triose-phosphate isomerase activity"/>
    <property type="evidence" value="ECO:0007669"/>
    <property type="project" value="UniProtKB-EC"/>
</dbReference>
<dbReference type="GO" id="GO:0019563">
    <property type="term" value="P:glycerol catabolic process"/>
    <property type="evidence" value="ECO:0007669"/>
    <property type="project" value="TreeGrafter"/>
</dbReference>
<reference evidence="8" key="3">
    <citation type="submission" date="2025-09" db="UniProtKB">
        <authorList>
            <consortium name="Ensembl"/>
        </authorList>
    </citation>
    <scope>IDENTIFICATION</scope>
</reference>
<comment type="subunit">
    <text evidence="5">Homodimer.</text>
</comment>
<dbReference type="Gene3D" id="3.20.20.70">
    <property type="entry name" value="Aldolase class I"/>
    <property type="match status" value="2"/>
</dbReference>
<dbReference type="NCBIfam" id="TIGR00419">
    <property type="entry name" value="tim"/>
    <property type="match status" value="1"/>
</dbReference>